<dbReference type="Pfam" id="PF03009">
    <property type="entry name" value="GDPD"/>
    <property type="match status" value="1"/>
</dbReference>
<dbReference type="Gene3D" id="3.20.20.190">
    <property type="entry name" value="Phosphatidylinositol (PI) phosphodiesterase"/>
    <property type="match status" value="1"/>
</dbReference>
<name>A0ABY5NR48_9FLAO</name>
<accession>A0ABY5NR48</accession>
<dbReference type="PANTHER" id="PTHR46211:SF1">
    <property type="entry name" value="GLYCEROPHOSPHODIESTER PHOSPHODIESTERASE, CYTOPLASMIC"/>
    <property type="match status" value="1"/>
</dbReference>
<reference evidence="2 3" key="1">
    <citation type="submission" date="2022-08" db="EMBL/GenBank/DDBJ databases">
        <title>Myroides zhujiangensis sp. nov., a novel bacterium isolated from sediment in the Pearl River Estuary.</title>
        <authorList>
            <person name="Cui L."/>
        </authorList>
    </citation>
    <scope>NUCLEOTIDE SEQUENCE [LARGE SCALE GENOMIC DNA]</scope>
    <source>
        <strain evidence="2 3">SCSIO 72103</strain>
    </source>
</reference>
<dbReference type="PROSITE" id="PS51704">
    <property type="entry name" value="GP_PDE"/>
    <property type="match status" value="1"/>
</dbReference>
<dbReference type="RefSeq" id="WP_257498968.1">
    <property type="nucleotide sequence ID" value="NZ_CP102382.1"/>
</dbReference>
<protein>
    <submittedName>
        <fullName evidence="2">Glycerophosphodiester phosphodiesterase</fullName>
    </submittedName>
</protein>
<dbReference type="InterPro" id="IPR030395">
    <property type="entry name" value="GP_PDE_dom"/>
</dbReference>
<proteinExistence type="predicted"/>
<dbReference type="Proteomes" id="UP001317001">
    <property type="component" value="Chromosome"/>
</dbReference>
<evidence type="ECO:0000259" key="1">
    <source>
        <dbReference type="PROSITE" id="PS51704"/>
    </source>
</evidence>
<dbReference type="PANTHER" id="PTHR46211">
    <property type="entry name" value="GLYCEROPHOSPHORYL DIESTER PHOSPHODIESTERASE"/>
    <property type="match status" value="1"/>
</dbReference>
<evidence type="ECO:0000313" key="2">
    <source>
        <dbReference type="EMBL" id="UUV21046.1"/>
    </source>
</evidence>
<feature type="domain" description="GP-PDE" evidence="1">
    <location>
        <begin position="3"/>
        <end position="232"/>
    </location>
</feature>
<dbReference type="InterPro" id="IPR017946">
    <property type="entry name" value="PLC-like_Pdiesterase_TIM-brl"/>
</dbReference>
<sequence length="235" mass="27240">MKNKVIAHRGAWKEFNLPQNSIASLQKAIELQCIGSEIDVHLTKDDFIVVNHDHDFYGLPIENTNYSDLLSKTHPNGEKLTLLVEFFKQINNQNTTKLIVEIKTSQISPKRTQKLIDILTEQIPLKTTVQNTEFILFDFAAAIYLKKQLPLFHVHYLEGDKTAQQIFESGLNGMDYPFDLLLKNPEIIREFKKMYLQTNTWTVNNLEVAHQLIAQGIDFITTDYPQFFMRNDGMH</sequence>
<dbReference type="SUPFAM" id="SSF51695">
    <property type="entry name" value="PLC-like phosphodiesterases"/>
    <property type="match status" value="1"/>
</dbReference>
<evidence type="ECO:0000313" key="3">
    <source>
        <dbReference type="Proteomes" id="UP001317001"/>
    </source>
</evidence>
<dbReference type="EMBL" id="CP102382">
    <property type="protein sequence ID" value="UUV21046.1"/>
    <property type="molecule type" value="Genomic_DNA"/>
</dbReference>
<keyword evidence="3" id="KW-1185">Reference proteome</keyword>
<organism evidence="2 3">
    <name type="scientific">Paenimyroides aestuarii</name>
    <dbReference type="NCBI Taxonomy" id="2968490"/>
    <lineage>
        <taxon>Bacteria</taxon>
        <taxon>Pseudomonadati</taxon>
        <taxon>Bacteroidota</taxon>
        <taxon>Flavobacteriia</taxon>
        <taxon>Flavobacteriales</taxon>
        <taxon>Flavobacteriaceae</taxon>
        <taxon>Paenimyroides</taxon>
    </lineage>
</organism>
<gene>
    <name evidence="2" type="ORF">NPX36_12060</name>
</gene>